<dbReference type="AlphaFoldDB" id="B0RBV0"/>
<reference evidence="1 2" key="1">
    <citation type="journal article" date="2008" name="J. Bacteriol.">
        <title>Genome of the actinomycete plant pathogen Clavibacter michiganensis subsp. sepedonicus suggests recent niche adaptation.</title>
        <authorList>
            <person name="Bentley S.D."/>
            <person name="Corton C."/>
            <person name="Brown S.E."/>
            <person name="Barron A."/>
            <person name="Clark L."/>
            <person name="Doggett J."/>
            <person name="Harris B."/>
            <person name="Ormond D."/>
            <person name="Quail M.A."/>
            <person name="May G."/>
            <person name="Francis D."/>
            <person name="Knudson D."/>
            <person name="Parkhill J."/>
            <person name="Ishimaru C.A."/>
        </authorList>
    </citation>
    <scope>NUCLEOTIDE SEQUENCE [LARGE SCALE GENOMIC DNA]</scope>
    <source>
        <strain evidence="2">ATCC 33113 / DSM 20744 / JCM 9667 / LMG 2889 / ICMP 2535 / C-1</strain>
    </source>
</reference>
<dbReference type="EMBL" id="AM849034">
    <property type="protein sequence ID" value="CAQ00501.1"/>
    <property type="molecule type" value="Genomic_DNA"/>
</dbReference>
<accession>B0RBV0</accession>
<dbReference type="HOGENOM" id="CLU_1871751_0_0_11"/>
<name>B0RBV0_CLASE</name>
<sequence>MIGASVIAGAGAAKAETSSSPATASAAAATPSFEIFYGLNCSSASRIYTGANHGEAWINDTFNSTQYGSAGSGQRIRNNAASIRTLNVQSVNIKGNDGTYITFYTHGNCASLESAYGNRRNNNIGWQTVPVGGWNG</sequence>
<proteinExistence type="predicted"/>
<organism evidence="1 2">
    <name type="scientific">Clavibacter sepedonicus</name>
    <name type="common">Clavibacter michiganensis subsp. sepedonicus</name>
    <dbReference type="NCBI Taxonomy" id="31964"/>
    <lineage>
        <taxon>Bacteria</taxon>
        <taxon>Bacillati</taxon>
        <taxon>Actinomycetota</taxon>
        <taxon>Actinomycetes</taxon>
        <taxon>Micrococcales</taxon>
        <taxon>Microbacteriaceae</taxon>
        <taxon>Clavibacter</taxon>
    </lineage>
</organism>
<dbReference type="KEGG" id="cms:CMS0380"/>
<dbReference type="eggNOG" id="ENOG5032MUV">
    <property type="taxonomic scope" value="Bacteria"/>
</dbReference>
<evidence type="ECO:0000313" key="1">
    <source>
        <dbReference type="EMBL" id="CAQ00501.1"/>
    </source>
</evidence>
<dbReference type="Proteomes" id="UP000001318">
    <property type="component" value="Chromosome"/>
</dbReference>
<keyword evidence="2" id="KW-1185">Reference proteome</keyword>
<protein>
    <submittedName>
        <fullName evidence="1">Secreted protein</fullName>
    </submittedName>
</protein>
<gene>
    <name evidence="1" type="ordered locus">CMS0380</name>
</gene>
<evidence type="ECO:0000313" key="2">
    <source>
        <dbReference type="Proteomes" id="UP000001318"/>
    </source>
</evidence>